<dbReference type="GO" id="GO:0000776">
    <property type="term" value="C:kinetochore"/>
    <property type="evidence" value="ECO:0007669"/>
    <property type="project" value="UniProtKB-KW"/>
</dbReference>
<dbReference type="PROSITE" id="PS51489">
    <property type="entry name" value="BUB1_N"/>
    <property type="match status" value="1"/>
</dbReference>
<dbReference type="GO" id="GO:0005634">
    <property type="term" value="C:nucleus"/>
    <property type="evidence" value="ECO:0007669"/>
    <property type="project" value="TreeGrafter"/>
</dbReference>
<dbReference type="FunFam" id="1.10.510.10:FF:000721">
    <property type="entry name" value="Checkpoint serine/threonine-protein kinase BUB1"/>
    <property type="match status" value="1"/>
</dbReference>
<organism evidence="11 12">
    <name type="scientific">Saccharomyces mikatae IFO 1815</name>
    <dbReference type="NCBI Taxonomy" id="226126"/>
    <lineage>
        <taxon>Eukaryota</taxon>
        <taxon>Fungi</taxon>
        <taxon>Dikarya</taxon>
        <taxon>Ascomycota</taxon>
        <taxon>Saccharomycotina</taxon>
        <taxon>Saccharomycetes</taxon>
        <taxon>Saccharomycetales</taxon>
        <taxon>Saccharomycetaceae</taxon>
        <taxon>Saccharomyces</taxon>
    </lineage>
</organism>
<keyword evidence="12" id="KW-1185">Reference proteome</keyword>
<dbReference type="AlphaFoldDB" id="A0AA35IXS2"/>
<evidence type="ECO:0000259" key="9">
    <source>
        <dbReference type="PROSITE" id="PS50011"/>
    </source>
</evidence>
<dbReference type="PANTHER" id="PTHR14030:SF4">
    <property type="entry name" value="BUB1 KINASE, ISOFORM A-RELATED"/>
    <property type="match status" value="1"/>
</dbReference>
<dbReference type="RefSeq" id="XP_056081989.1">
    <property type="nucleotide sequence ID" value="XM_056222282.1"/>
</dbReference>
<dbReference type="Gene3D" id="1.20.58.2070">
    <property type="match status" value="1"/>
</dbReference>
<keyword evidence="3 7" id="KW-0547">Nucleotide-binding</keyword>
<evidence type="ECO:0000256" key="4">
    <source>
        <dbReference type="ARBA" id="ARBA00022838"/>
    </source>
</evidence>
<evidence type="ECO:0000256" key="3">
    <source>
        <dbReference type="ARBA" id="ARBA00022741"/>
    </source>
</evidence>
<dbReference type="Gene3D" id="6.10.20.170">
    <property type="match status" value="1"/>
</dbReference>
<dbReference type="InterPro" id="IPR012572">
    <property type="entry name" value="Mad3/Bub1_II"/>
</dbReference>
<dbReference type="InterPro" id="IPR000719">
    <property type="entry name" value="Prot_kinase_dom"/>
</dbReference>
<dbReference type="Gene3D" id="1.25.40.930">
    <property type="match status" value="1"/>
</dbReference>
<feature type="binding site" evidence="7">
    <location>
        <position position="741"/>
    </location>
    <ligand>
        <name>ATP</name>
        <dbReference type="ChEBI" id="CHEBI:30616"/>
    </ligand>
</feature>
<dbReference type="GO" id="GO:0007094">
    <property type="term" value="P:mitotic spindle assembly checkpoint signaling"/>
    <property type="evidence" value="ECO:0007669"/>
    <property type="project" value="InterPro"/>
</dbReference>
<dbReference type="SUPFAM" id="SSF56112">
    <property type="entry name" value="Protein kinase-like (PK-like)"/>
    <property type="match status" value="1"/>
</dbReference>
<dbReference type="Proteomes" id="UP001161438">
    <property type="component" value="Chromosome 6"/>
</dbReference>
<evidence type="ECO:0000313" key="12">
    <source>
        <dbReference type="Proteomes" id="UP001161438"/>
    </source>
</evidence>
<reference evidence="11" key="1">
    <citation type="submission" date="2022-10" db="EMBL/GenBank/DDBJ databases">
        <authorList>
            <person name="Byrne P K."/>
        </authorList>
    </citation>
    <scope>NUCLEOTIDE SEQUENCE</scope>
    <source>
        <strain evidence="11">IFO1815</strain>
    </source>
</reference>
<comment type="subcellular location">
    <subcellularLocation>
        <location evidence="1">Chromosome</location>
        <location evidence="1">Centromere</location>
        <location evidence="1">Kinetochore</location>
    </subcellularLocation>
</comment>
<protein>
    <recommendedName>
        <fullName evidence="13">Bub1p</fullName>
    </recommendedName>
</protein>
<dbReference type="InterPro" id="IPR008271">
    <property type="entry name" value="Ser/Thr_kinase_AS"/>
</dbReference>
<gene>
    <name evidence="11" type="primary">SMKI06G2240</name>
    <name evidence="11" type="ORF">SMKI_06G2240</name>
</gene>
<evidence type="ECO:0000313" key="11">
    <source>
        <dbReference type="EMBL" id="CAI4038874.1"/>
    </source>
</evidence>
<keyword evidence="5 7" id="KW-0067">ATP-binding</keyword>
<dbReference type="GO" id="GO:0005524">
    <property type="term" value="F:ATP binding"/>
    <property type="evidence" value="ECO:0007669"/>
    <property type="project" value="UniProtKB-UniRule"/>
</dbReference>
<feature type="compositionally biased region" description="Polar residues" evidence="8">
    <location>
        <begin position="530"/>
        <end position="548"/>
    </location>
</feature>
<keyword evidence="6" id="KW-0137">Centromere</keyword>
<proteinExistence type="predicted"/>
<dbReference type="GO" id="GO:0032991">
    <property type="term" value="C:protein-containing complex"/>
    <property type="evidence" value="ECO:0007669"/>
    <property type="project" value="UniProtKB-ARBA"/>
</dbReference>
<name>A0AA35IXS2_SACMI</name>
<dbReference type="PROSITE" id="PS00108">
    <property type="entry name" value="PROTEIN_KINASE_ST"/>
    <property type="match status" value="1"/>
</dbReference>
<dbReference type="Gene3D" id="1.10.510.10">
    <property type="entry name" value="Transferase(Phosphotransferase) domain 1"/>
    <property type="match status" value="1"/>
</dbReference>
<evidence type="ECO:0000256" key="6">
    <source>
        <dbReference type="ARBA" id="ARBA00023328"/>
    </source>
</evidence>
<dbReference type="Pfam" id="PF08171">
    <property type="entry name" value="Mad3_BUB1_II"/>
    <property type="match status" value="1"/>
</dbReference>
<accession>A0AA35IXS2</accession>
<dbReference type="PANTHER" id="PTHR14030">
    <property type="entry name" value="MITOTIC CHECKPOINT SERINE/THREONINE-PROTEIN KINASE BUB1"/>
    <property type="match status" value="1"/>
</dbReference>
<dbReference type="SMART" id="SM00777">
    <property type="entry name" value="Mad3_BUB1_I"/>
    <property type="match status" value="1"/>
</dbReference>
<evidence type="ECO:0000256" key="1">
    <source>
        <dbReference type="ARBA" id="ARBA00004629"/>
    </source>
</evidence>
<dbReference type="EMBL" id="OX365762">
    <property type="protein sequence ID" value="CAI4038874.1"/>
    <property type="molecule type" value="Genomic_DNA"/>
</dbReference>
<dbReference type="CDD" id="cd13981">
    <property type="entry name" value="STKc_Bub1_BubR1"/>
    <property type="match status" value="1"/>
</dbReference>
<evidence type="ECO:0008006" key="13">
    <source>
        <dbReference type="Google" id="ProtNLM"/>
    </source>
</evidence>
<dbReference type="InterPro" id="IPR017441">
    <property type="entry name" value="Protein_kinase_ATP_BS"/>
</dbReference>
<evidence type="ECO:0000256" key="8">
    <source>
        <dbReference type="SAM" id="MobiDB-lite"/>
    </source>
</evidence>
<dbReference type="InterPro" id="IPR013212">
    <property type="entry name" value="Mad3/Bub1_I"/>
</dbReference>
<feature type="region of interest" description="Disordered" evidence="8">
    <location>
        <begin position="362"/>
        <end position="381"/>
    </location>
</feature>
<evidence type="ECO:0000256" key="5">
    <source>
        <dbReference type="ARBA" id="ARBA00022840"/>
    </source>
</evidence>
<dbReference type="InterPro" id="IPR011009">
    <property type="entry name" value="Kinase-like_dom_sf"/>
</dbReference>
<dbReference type="Pfam" id="PF08311">
    <property type="entry name" value="Mad3_BUB1_I"/>
    <property type="match status" value="1"/>
</dbReference>
<feature type="region of interest" description="Disordered" evidence="8">
    <location>
        <begin position="519"/>
        <end position="548"/>
    </location>
</feature>
<dbReference type="GeneID" id="80918085"/>
<dbReference type="Pfam" id="PF00069">
    <property type="entry name" value="Pkinase"/>
    <property type="match status" value="1"/>
</dbReference>
<dbReference type="InterPro" id="IPR015661">
    <property type="entry name" value="Bub1/Mad3"/>
</dbReference>
<dbReference type="PROSITE" id="PS50011">
    <property type="entry name" value="PROTEIN_KINASE_DOM"/>
    <property type="match status" value="1"/>
</dbReference>
<dbReference type="SMART" id="SM00220">
    <property type="entry name" value="S_TKc"/>
    <property type="match status" value="1"/>
</dbReference>
<evidence type="ECO:0000259" key="10">
    <source>
        <dbReference type="PROSITE" id="PS51489"/>
    </source>
</evidence>
<dbReference type="PROSITE" id="PS00107">
    <property type="entry name" value="PROTEIN_KINASE_ATP"/>
    <property type="match status" value="1"/>
</dbReference>
<keyword evidence="4" id="KW-0995">Kinetochore</keyword>
<dbReference type="GO" id="GO:0004672">
    <property type="term" value="F:protein kinase activity"/>
    <property type="evidence" value="ECO:0007669"/>
    <property type="project" value="InterPro"/>
</dbReference>
<keyword evidence="2" id="KW-0158">Chromosome</keyword>
<feature type="domain" description="BUB1 N-terminal" evidence="10">
    <location>
        <begin position="43"/>
        <end position="212"/>
    </location>
</feature>
<feature type="domain" description="Protein kinase" evidence="9">
    <location>
        <begin position="713"/>
        <end position="1021"/>
    </location>
</feature>
<sequence length="1029" mass="118707">MDLDLGSTVRGYESDKDTFLQSKSVTSSQKEKHNQLNQTKIAYEERLLNELEDMDDPLDLFLDYMIWISTNYIDLDSTSGQEILRSTMERCLVYIQDLETYRNDPRFLKVWIWYINLFLSNNLHECDNTFTYMFRKGIGIKLSLFYEEFSKLLENAQYFLEAKILLELGAENNCRPYNRLLKSLNNCEERLRGMDIKENQENLSDSRERLKERINCGQVPFFIRRFLTSSLIADDKENRADFQLNSKIEVQKCAPNVYQDSILVADFKEETEKSNYHEIASGRYFASQLLKNENTKTPIYADQKQSSDPVYKLISNPGKKPEKVVFNFDLMYPEKDEEFNMEEILAMSKGFYKTEPRSEKHATNCTYSYSSDKHSKKRKTDVLVEKGQRLPPSQSPIVPKSTRIEIFKDESDDSQSRQQKNTQVQVQTTTSILPLKPVVDGNLAHETPIKTSLAAHNSHSPTVTAFSKDAMDEVFSMFNQHYSTPGALLDGDDTTTSRFNVFENFTQEFTAKNIEDLTEVKGPKEKPSLQADSTDGTNDNYERFPTSTARTERGDYMTPIKETTETNVMPIIKTPIEQKKTNDKKLRDNTETQIELTSTTVQSSPFLTQPEPQGERLLPTEKHLENIKEYYSTVIPSSLEREGESPLIIENPLSNILRAQILSKISPPLSEYNTLYNYNQELKMSSLLKKIHRVSRNENKNPIVDFKKTGDLYCIRGELGEGGYATVYLAESSQGKLRALKVEKPSSVWEYYIMSQVEFRLRNSTILKSIINASALHLFLDESYLVLNYASQGTVLDLINLQREKAIDGNGIMDEYLCMFITVELMKVLEKIHEAGIIHGDLKPDNCMVRLEKRGEPLGAHYMRNGKDGWENKGIYLIDFGRSFDMTLLPPGTKFRANWQADQQDCSEMRAGKPWSYEADYYGLAGIIHSMLFGKFIETTELQDGRCRLRHPLKRYWKREIWSVIFDLLLNSGQVSDQALPMTEKIVEVRNLIESHLEMHAENHLRNVILDVEKELSHLQYKGKPSKGF</sequence>
<evidence type="ECO:0000256" key="2">
    <source>
        <dbReference type="ARBA" id="ARBA00022454"/>
    </source>
</evidence>
<evidence type="ECO:0000256" key="7">
    <source>
        <dbReference type="PROSITE-ProRule" id="PRU10141"/>
    </source>
</evidence>
<dbReference type="GO" id="GO:0051754">
    <property type="term" value="P:meiotic sister chromatid cohesion, centromeric"/>
    <property type="evidence" value="ECO:0007669"/>
    <property type="project" value="TreeGrafter"/>
</dbReference>